<comment type="similarity">
    <text evidence="1">Belongs to the short-chain dehydrogenases/reductases (SDR) family.</text>
</comment>
<dbReference type="GO" id="GO:0016491">
    <property type="term" value="F:oxidoreductase activity"/>
    <property type="evidence" value="ECO:0007669"/>
    <property type="project" value="UniProtKB-KW"/>
</dbReference>
<dbReference type="Pfam" id="PF00106">
    <property type="entry name" value="adh_short"/>
    <property type="match status" value="1"/>
</dbReference>
<dbReference type="PANTHER" id="PTHR24321:SF8">
    <property type="entry name" value="ESTRADIOL 17-BETA-DEHYDROGENASE 8-RELATED"/>
    <property type="match status" value="1"/>
</dbReference>
<dbReference type="InterPro" id="IPR002347">
    <property type="entry name" value="SDR_fam"/>
</dbReference>
<gene>
    <name evidence="3" type="ORF">Aglo03_40580</name>
</gene>
<keyword evidence="2" id="KW-0560">Oxidoreductase</keyword>
<reference evidence="3" key="1">
    <citation type="submission" date="2023-02" db="EMBL/GenBank/DDBJ databases">
        <title>Actinokineospora globicatena NBRC 15670.</title>
        <authorList>
            <person name="Ichikawa N."/>
            <person name="Sato H."/>
            <person name="Tonouchi N."/>
        </authorList>
    </citation>
    <scope>NUCLEOTIDE SEQUENCE</scope>
    <source>
        <strain evidence="3">NBRC 15670</strain>
    </source>
</reference>
<name>A0A9W6V9F0_9PSEU</name>
<dbReference type="SUPFAM" id="SSF51735">
    <property type="entry name" value="NAD(P)-binding Rossmann-fold domains"/>
    <property type="match status" value="1"/>
</dbReference>
<organism evidence="3 4">
    <name type="scientific">Actinokineospora globicatena</name>
    <dbReference type="NCBI Taxonomy" id="103729"/>
    <lineage>
        <taxon>Bacteria</taxon>
        <taxon>Bacillati</taxon>
        <taxon>Actinomycetota</taxon>
        <taxon>Actinomycetes</taxon>
        <taxon>Pseudonocardiales</taxon>
        <taxon>Pseudonocardiaceae</taxon>
        <taxon>Actinokineospora</taxon>
    </lineage>
</organism>
<dbReference type="PANTHER" id="PTHR24321">
    <property type="entry name" value="DEHYDROGENASES, SHORT CHAIN"/>
    <property type="match status" value="1"/>
</dbReference>
<dbReference type="PRINTS" id="PR00081">
    <property type="entry name" value="GDHRDH"/>
</dbReference>
<dbReference type="RefSeq" id="WP_285611606.1">
    <property type="nucleotide sequence ID" value="NZ_BSSD01000006.1"/>
</dbReference>
<dbReference type="CDD" id="cd05233">
    <property type="entry name" value="SDR_c"/>
    <property type="match status" value="1"/>
</dbReference>
<keyword evidence="4" id="KW-1185">Reference proteome</keyword>
<evidence type="ECO:0000256" key="2">
    <source>
        <dbReference type="ARBA" id="ARBA00023002"/>
    </source>
</evidence>
<accession>A0A9W6V9F0</accession>
<comment type="caution">
    <text evidence="3">The sequence shown here is derived from an EMBL/GenBank/DDBJ whole genome shotgun (WGS) entry which is preliminary data.</text>
</comment>
<protein>
    <submittedName>
        <fullName evidence="3">Short-chain dehydrogenase/reductase</fullName>
    </submittedName>
</protein>
<dbReference type="EMBL" id="BSSD01000006">
    <property type="protein sequence ID" value="GLW93242.1"/>
    <property type="molecule type" value="Genomic_DNA"/>
</dbReference>
<dbReference type="Gene3D" id="3.40.50.720">
    <property type="entry name" value="NAD(P)-binding Rossmann-like Domain"/>
    <property type="match status" value="1"/>
</dbReference>
<evidence type="ECO:0000313" key="4">
    <source>
        <dbReference type="Proteomes" id="UP001165042"/>
    </source>
</evidence>
<dbReference type="AlphaFoldDB" id="A0A9W6V9F0"/>
<evidence type="ECO:0000256" key="1">
    <source>
        <dbReference type="ARBA" id="ARBA00006484"/>
    </source>
</evidence>
<proteinExistence type="inferred from homology"/>
<dbReference type="Proteomes" id="UP001165042">
    <property type="component" value="Unassembled WGS sequence"/>
</dbReference>
<sequence>MTALAGRRGLVVGGSTGIGGAIARAWSEAGMDVHVLSRSQPGALRWSPVDLADPEAARTVLEAAGREPLDAVAFSAVSYGDKRATFSDTPLDQWRTQVEVNLHGLWLTLAATLPSLRAARPGLFINVSSEVVFNGGPGRSGYAATKAAGASLVDSVYQEEDPDLVRIVSVLPAGMVDSPGIRRRRPADFDYSDYMRPESFAPIALTLATTAGADHNGDNLVVHPDGTWTPIHDHTPISQTHRSRV</sequence>
<dbReference type="InterPro" id="IPR036291">
    <property type="entry name" value="NAD(P)-bd_dom_sf"/>
</dbReference>
<evidence type="ECO:0000313" key="3">
    <source>
        <dbReference type="EMBL" id="GLW93242.1"/>
    </source>
</evidence>